<dbReference type="KEGG" id="paur:FGL86_05945"/>
<accession>A0A5B8SNL8</accession>
<dbReference type="RefSeq" id="WP_147183721.1">
    <property type="nucleotide sequence ID" value="NZ_CP042382.1"/>
</dbReference>
<dbReference type="Proteomes" id="UP000321272">
    <property type="component" value="Chromosome"/>
</dbReference>
<name>A0A5B8SNL8_9GAMM</name>
<protein>
    <submittedName>
        <fullName evidence="1">Uncharacterized protein</fullName>
    </submittedName>
</protein>
<evidence type="ECO:0000313" key="1">
    <source>
        <dbReference type="EMBL" id="QEA38659.1"/>
    </source>
</evidence>
<proteinExistence type="predicted"/>
<gene>
    <name evidence="1" type="ORF">FGL86_05945</name>
</gene>
<reference evidence="1 2" key="1">
    <citation type="submission" date="2019-06" db="EMBL/GenBank/DDBJ databases">
        <title>Genome analyses of bacteria isolated from kimchi.</title>
        <authorList>
            <person name="Lee S."/>
            <person name="Ahn S."/>
            <person name="Roh S."/>
        </authorList>
    </citation>
    <scope>NUCLEOTIDE SEQUENCE [LARGE SCALE GENOMIC DNA]</scope>
    <source>
        <strain evidence="1 2">CBA4606</strain>
    </source>
</reference>
<sequence>MNRNSLNGNVHINITTRAQHRGLCPARRDMMVLMERALFNEVLLRMGAPTSSDGIASQHWLDRLDAFVDQLRVELATAPDGCCSHNVAIATSQRTEVSHRARYLDVHVRVHRLFNKHVLAFSLAKPTRLAA</sequence>
<dbReference type="EMBL" id="CP042382">
    <property type="protein sequence ID" value="QEA38659.1"/>
    <property type="molecule type" value="Genomic_DNA"/>
</dbReference>
<keyword evidence="2" id="KW-1185">Reference proteome</keyword>
<evidence type="ECO:0000313" key="2">
    <source>
        <dbReference type="Proteomes" id="UP000321272"/>
    </source>
</evidence>
<dbReference type="OrthoDB" id="6183654at2"/>
<dbReference type="AlphaFoldDB" id="A0A5B8SNL8"/>
<organism evidence="1 2">
    <name type="scientific">Pistricoccus aurantiacus</name>
    <dbReference type="NCBI Taxonomy" id="1883414"/>
    <lineage>
        <taxon>Bacteria</taxon>
        <taxon>Pseudomonadati</taxon>
        <taxon>Pseudomonadota</taxon>
        <taxon>Gammaproteobacteria</taxon>
        <taxon>Oceanospirillales</taxon>
        <taxon>Halomonadaceae</taxon>
        <taxon>Pistricoccus</taxon>
    </lineage>
</organism>